<evidence type="ECO:0000313" key="3">
    <source>
        <dbReference type="EMBL" id="OWQ90871.1"/>
    </source>
</evidence>
<evidence type="ECO:0000259" key="2">
    <source>
        <dbReference type="PROSITE" id="PS50943"/>
    </source>
</evidence>
<feature type="region of interest" description="Disordered" evidence="1">
    <location>
        <begin position="91"/>
        <end position="144"/>
    </location>
</feature>
<proteinExistence type="predicted"/>
<dbReference type="OrthoDB" id="8912992at2"/>
<dbReference type="Pfam" id="PF13560">
    <property type="entry name" value="HTH_31"/>
    <property type="match status" value="1"/>
</dbReference>
<dbReference type="SMART" id="SM00530">
    <property type="entry name" value="HTH_XRE"/>
    <property type="match status" value="1"/>
</dbReference>
<organism evidence="3 4">
    <name type="scientific">Roseateles aquatilis</name>
    <dbReference type="NCBI Taxonomy" id="431061"/>
    <lineage>
        <taxon>Bacteria</taxon>
        <taxon>Pseudomonadati</taxon>
        <taxon>Pseudomonadota</taxon>
        <taxon>Betaproteobacteria</taxon>
        <taxon>Burkholderiales</taxon>
        <taxon>Sphaerotilaceae</taxon>
        <taxon>Roseateles</taxon>
    </lineage>
</organism>
<dbReference type="InterPro" id="IPR001387">
    <property type="entry name" value="Cro/C1-type_HTH"/>
</dbReference>
<gene>
    <name evidence="3" type="ORF">CDN99_11970</name>
</gene>
<name>A0A246JE80_9BURK</name>
<dbReference type="CDD" id="cd00093">
    <property type="entry name" value="HTH_XRE"/>
    <property type="match status" value="1"/>
</dbReference>
<dbReference type="GO" id="GO:0003677">
    <property type="term" value="F:DNA binding"/>
    <property type="evidence" value="ECO:0007669"/>
    <property type="project" value="InterPro"/>
</dbReference>
<evidence type="ECO:0000313" key="4">
    <source>
        <dbReference type="Proteomes" id="UP000197468"/>
    </source>
</evidence>
<dbReference type="EMBL" id="NIOF01000004">
    <property type="protein sequence ID" value="OWQ90871.1"/>
    <property type="molecule type" value="Genomic_DNA"/>
</dbReference>
<keyword evidence="4" id="KW-1185">Reference proteome</keyword>
<protein>
    <recommendedName>
        <fullName evidence="2">HTH cro/C1-type domain-containing protein</fullName>
    </recommendedName>
</protein>
<dbReference type="AlphaFoldDB" id="A0A246JE80"/>
<feature type="domain" description="HTH cro/C1-type" evidence="2">
    <location>
        <begin position="11"/>
        <end position="64"/>
    </location>
</feature>
<dbReference type="SUPFAM" id="SSF47413">
    <property type="entry name" value="lambda repressor-like DNA-binding domains"/>
    <property type="match status" value="1"/>
</dbReference>
<dbReference type="RefSeq" id="WP_088385077.1">
    <property type="nucleotide sequence ID" value="NZ_NIOF01000004.1"/>
</dbReference>
<dbReference type="PROSITE" id="PS50943">
    <property type="entry name" value="HTH_CROC1"/>
    <property type="match status" value="1"/>
</dbReference>
<reference evidence="3 4" key="1">
    <citation type="journal article" date="2008" name="Int. J. Syst. Evol. Microbiol.">
        <title>Description of Roseateles aquatilis sp. nov. and Roseateles terrae sp. nov., in the class Betaproteobacteria, and emended description of the genus Roseateles.</title>
        <authorList>
            <person name="Gomila M."/>
            <person name="Bowien B."/>
            <person name="Falsen E."/>
            <person name="Moore E.R."/>
            <person name="Lalucat J."/>
        </authorList>
    </citation>
    <scope>NUCLEOTIDE SEQUENCE [LARGE SCALE GENOMIC DNA]</scope>
    <source>
        <strain evidence="3 4">CCUG 48205</strain>
    </source>
</reference>
<dbReference type="InterPro" id="IPR010982">
    <property type="entry name" value="Lambda_DNA-bd_dom_sf"/>
</dbReference>
<accession>A0A246JE80</accession>
<evidence type="ECO:0000256" key="1">
    <source>
        <dbReference type="SAM" id="MobiDB-lite"/>
    </source>
</evidence>
<feature type="compositionally biased region" description="Low complexity" evidence="1">
    <location>
        <begin position="120"/>
        <end position="130"/>
    </location>
</feature>
<dbReference type="Gene3D" id="1.10.260.40">
    <property type="entry name" value="lambda repressor-like DNA-binding domains"/>
    <property type="match status" value="1"/>
</dbReference>
<comment type="caution">
    <text evidence="3">The sequence shown here is derived from an EMBL/GenBank/DDBJ whole genome shotgun (WGS) entry which is preliminary data.</text>
</comment>
<sequence length="144" mass="14983">MTTSSQLAQRLAVALDASGLTRQQLTEHAGVSRQALYRLLKGQDVQLSTVLAVMDALGVDLALVPRGLRRGLPELDLNDVIPDNLGGFVAEPAAPGHGSSKTGGPAKRASTLAASPRIPAPVAAHAPSAVQRRLAALKTRKAER</sequence>
<dbReference type="Proteomes" id="UP000197468">
    <property type="component" value="Unassembled WGS sequence"/>
</dbReference>